<organism evidence="1 2">
    <name type="scientific">Actinophytocola algeriensis</name>
    <dbReference type="NCBI Taxonomy" id="1768010"/>
    <lineage>
        <taxon>Bacteria</taxon>
        <taxon>Bacillati</taxon>
        <taxon>Actinomycetota</taxon>
        <taxon>Actinomycetes</taxon>
        <taxon>Pseudonocardiales</taxon>
        <taxon>Pseudonocardiaceae</taxon>
    </lineage>
</organism>
<dbReference type="EMBL" id="JACHJQ010000006">
    <property type="protein sequence ID" value="MBB4909408.1"/>
    <property type="molecule type" value="Genomic_DNA"/>
</dbReference>
<sequence>MSGAAALLAEITALTTAVRQQTWVAAELGDPPAAPAPQSPALSGLDSAGLGWLAPFVAFLREPLDQLSGDPAPVTCGAREYDRAGRDVLSAVATYRRTAGGHDDADRDDYADALAVLGVSCTVVASALAGVAEVAERVARIVAGIVAEAVAEIVPVMTEALARSAATFGTSVAAAVPWCVGIAVAAGERIASTLAAWVASGRNLLELVAGAVAVMRAGRHVLSGISSQHSEGESG</sequence>
<evidence type="ECO:0000313" key="1">
    <source>
        <dbReference type="EMBL" id="MBB4909408.1"/>
    </source>
</evidence>
<dbReference type="AlphaFoldDB" id="A0A7W7Q9L9"/>
<protein>
    <recommendedName>
        <fullName evidence="3">Type VII secretion system (Wss) protein ESAT-6</fullName>
    </recommendedName>
</protein>
<comment type="caution">
    <text evidence="1">The sequence shown here is derived from an EMBL/GenBank/DDBJ whole genome shotgun (WGS) entry which is preliminary data.</text>
</comment>
<dbReference type="RefSeq" id="WP_184813519.1">
    <property type="nucleotide sequence ID" value="NZ_JACHJQ010000006.1"/>
</dbReference>
<dbReference type="Proteomes" id="UP000520767">
    <property type="component" value="Unassembled WGS sequence"/>
</dbReference>
<gene>
    <name evidence="1" type="ORF">FHR82_005666</name>
</gene>
<proteinExistence type="predicted"/>
<evidence type="ECO:0000313" key="2">
    <source>
        <dbReference type="Proteomes" id="UP000520767"/>
    </source>
</evidence>
<evidence type="ECO:0008006" key="3">
    <source>
        <dbReference type="Google" id="ProtNLM"/>
    </source>
</evidence>
<accession>A0A7W7Q9L9</accession>
<reference evidence="1 2" key="1">
    <citation type="submission" date="2020-08" db="EMBL/GenBank/DDBJ databases">
        <title>Genomic Encyclopedia of Type Strains, Phase III (KMG-III): the genomes of soil and plant-associated and newly described type strains.</title>
        <authorList>
            <person name="Whitman W."/>
        </authorList>
    </citation>
    <scope>NUCLEOTIDE SEQUENCE [LARGE SCALE GENOMIC DNA]</scope>
    <source>
        <strain evidence="1 2">CECT 8960</strain>
    </source>
</reference>
<name>A0A7W7Q9L9_9PSEU</name>
<keyword evidence="2" id="KW-1185">Reference proteome</keyword>